<accession>A0ABU7XQ04</accession>
<keyword evidence="5 7" id="KW-1133">Transmembrane helix</keyword>
<name>A0ABU7XQ04_9FLAO</name>
<sequence length="398" mass="43739">MINEKQTPISLWSLFWNFFLIGSYSFGGYMALISMVRKELVEKKKKLNDEQILDGVSLASILPGPVAVNAVVYYGFILSGIKGSIVSFIGILLPTFFLVTGFSMYYFSTEAHTNLDLHISFVIPVVVAVIAHVGIRMARKQFRLYSQGIIALLAFVVAVVAPNVFFLIGMIVFGGVTGYFLYKNPESGSNRTKFKPSFFNKSELKTLIIAITSVILVILFLAFISNQTKISLYLVSVFSGMSLTLFGGGYVIIPIMEQAIVGDLGWLTIDQFNAAISISQITPGPIMTSVTFIGYKMAGIPGAIIATLAIFLPSSLLMIMLSHFQQKIKHLSYIDAVMKGMRSVVVGLIFSGAFVIGASHFSLDLIPWIIFLIALLLFMFTKTHPALIILVTLLLSFI</sequence>
<feature type="transmembrane region" description="Helical" evidence="7">
    <location>
        <begin position="56"/>
        <end position="78"/>
    </location>
</feature>
<feature type="transmembrane region" description="Helical" evidence="7">
    <location>
        <begin position="203"/>
        <end position="224"/>
    </location>
</feature>
<dbReference type="InterPro" id="IPR052518">
    <property type="entry name" value="CHR_Transporter"/>
</dbReference>
<dbReference type="PANTHER" id="PTHR43663:SF1">
    <property type="entry name" value="CHROMATE TRANSPORTER"/>
    <property type="match status" value="1"/>
</dbReference>
<gene>
    <name evidence="8" type="primary">chrA</name>
    <name evidence="8" type="ORF">N1F79_06740</name>
</gene>
<evidence type="ECO:0000313" key="9">
    <source>
        <dbReference type="Proteomes" id="UP001337305"/>
    </source>
</evidence>
<feature type="transmembrane region" description="Helical" evidence="7">
    <location>
        <begin position="12"/>
        <end position="36"/>
    </location>
</feature>
<dbReference type="InterPro" id="IPR003370">
    <property type="entry name" value="Chromate_transpt"/>
</dbReference>
<feature type="transmembrane region" description="Helical" evidence="7">
    <location>
        <begin position="343"/>
        <end position="363"/>
    </location>
</feature>
<feature type="transmembrane region" description="Helical" evidence="7">
    <location>
        <begin position="85"/>
        <end position="105"/>
    </location>
</feature>
<comment type="similarity">
    <text evidence="2">Belongs to the chromate ion transporter (CHR) (TC 2.A.51) family.</text>
</comment>
<keyword evidence="3" id="KW-1003">Cell membrane</keyword>
<dbReference type="InterPro" id="IPR014047">
    <property type="entry name" value="Chr_Tranpt_l_chain"/>
</dbReference>
<dbReference type="Pfam" id="PF02417">
    <property type="entry name" value="Chromate_transp"/>
    <property type="match status" value="2"/>
</dbReference>
<dbReference type="NCBIfam" id="TIGR00937">
    <property type="entry name" value="2A51"/>
    <property type="match status" value="1"/>
</dbReference>
<dbReference type="PANTHER" id="PTHR43663">
    <property type="entry name" value="CHROMATE TRANSPORT PROTEIN-RELATED"/>
    <property type="match status" value="1"/>
</dbReference>
<evidence type="ECO:0000256" key="6">
    <source>
        <dbReference type="ARBA" id="ARBA00023136"/>
    </source>
</evidence>
<feature type="transmembrane region" description="Helical" evidence="7">
    <location>
        <begin position="230"/>
        <end position="253"/>
    </location>
</feature>
<feature type="transmembrane region" description="Helical" evidence="7">
    <location>
        <begin position="117"/>
        <end position="135"/>
    </location>
</feature>
<dbReference type="Proteomes" id="UP001337305">
    <property type="component" value="Unassembled WGS sequence"/>
</dbReference>
<proteinExistence type="inferred from homology"/>
<keyword evidence="4 7" id="KW-0812">Transmembrane</keyword>
<dbReference type="EMBL" id="JAODOP010000004">
    <property type="protein sequence ID" value="MEF3832820.1"/>
    <property type="molecule type" value="Genomic_DNA"/>
</dbReference>
<comment type="subcellular location">
    <subcellularLocation>
        <location evidence="1">Cell membrane</location>
        <topology evidence="1">Multi-pass membrane protein</topology>
    </subcellularLocation>
</comment>
<keyword evidence="9" id="KW-1185">Reference proteome</keyword>
<keyword evidence="6 7" id="KW-0472">Membrane</keyword>
<evidence type="ECO:0000256" key="3">
    <source>
        <dbReference type="ARBA" id="ARBA00022475"/>
    </source>
</evidence>
<evidence type="ECO:0000256" key="2">
    <source>
        <dbReference type="ARBA" id="ARBA00005262"/>
    </source>
</evidence>
<comment type="caution">
    <text evidence="8">The sequence shown here is derived from an EMBL/GenBank/DDBJ whole genome shotgun (WGS) entry which is preliminary data.</text>
</comment>
<evidence type="ECO:0000256" key="7">
    <source>
        <dbReference type="SAM" id="Phobius"/>
    </source>
</evidence>
<dbReference type="PIRSF" id="PIRSF004810">
    <property type="entry name" value="ChrA"/>
    <property type="match status" value="1"/>
</dbReference>
<evidence type="ECO:0000256" key="5">
    <source>
        <dbReference type="ARBA" id="ARBA00022989"/>
    </source>
</evidence>
<protein>
    <submittedName>
        <fullName evidence="8">Chromate efflux transporter</fullName>
    </submittedName>
</protein>
<reference evidence="8 9" key="1">
    <citation type="submission" date="2022-09" db="EMBL/GenBank/DDBJ databases">
        <title>Genome sequencing of Flavivirga sp. MEBiC05379.</title>
        <authorList>
            <person name="Oh H.-M."/>
            <person name="Kwon K.K."/>
            <person name="Park M.J."/>
            <person name="Yang S.-H."/>
        </authorList>
    </citation>
    <scope>NUCLEOTIDE SEQUENCE [LARGE SCALE GENOMIC DNA]</scope>
    <source>
        <strain evidence="8 9">MEBiC05379</strain>
    </source>
</reference>
<feature type="transmembrane region" description="Helical" evidence="7">
    <location>
        <begin position="300"/>
        <end position="322"/>
    </location>
</feature>
<evidence type="ECO:0000256" key="1">
    <source>
        <dbReference type="ARBA" id="ARBA00004651"/>
    </source>
</evidence>
<evidence type="ECO:0000313" key="8">
    <source>
        <dbReference type="EMBL" id="MEF3832820.1"/>
    </source>
</evidence>
<dbReference type="RefSeq" id="WP_303305188.1">
    <property type="nucleotide sequence ID" value="NZ_JAODOP010000004.1"/>
</dbReference>
<evidence type="ECO:0000256" key="4">
    <source>
        <dbReference type="ARBA" id="ARBA00022692"/>
    </source>
</evidence>
<feature type="transmembrane region" description="Helical" evidence="7">
    <location>
        <begin position="369"/>
        <end position="395"/>
    </location>
</feature>
<organism evidence="8 9">
    <name type="scientific">Flavivirga spongiicola</name>
    <dbReference type="NCBI Taxonomy" id="421621"/>
    <lineage>
        <taxon>Bacteria</taxon>
        <taxon>Pseudomonadati</taxon>
        <taxon>Bacteroidota</taxon>
        <taxon>Flavobacteriia</taxon>
        <taxon>Flavobacteriales</taxon>
        <taxon>Flavobacteriaceae</taxon>
        <taxon>Flavivirga</taxon>
    </lineage>
</organism>